<sequence>MNTTVLDKPRAGLLVPVYALRRSHDLGIGDTAAVVEAIDFAAAHGFSVLQLLPVHETFGDHSPYNPISSRALSPALLTLAPNEVPGLTHAMLEQAAPESWLLQLRSGNVRQQAVHALKTHILLDAYFQFRELESPESQAEFAEFRQRQASWLDGYTLFRLLVREYEGNTEWADWRPEHRSYESAAAWLLQHPARESLESLRAGFAFIQWIAWRQWKAVRAHAEIKGVRIMAEMSFGVGLNSADVWANPSLFDTDWSLGTRPLAHFDTTQDARQWGQNWGLPAYRWENHRSSGFAWLRGRIAWQREFFHACRLDHLRGYFRAYMFPWPGGARHVEFSALTEQQAAERTGGLLPRFVPGPDDEPAAAGMNELQGREIIGHLIEAAGEMDLVAEIMGEMPDYMHRTLEDLQLANLSFPQLLRNPDGAIIPPSQFRELSLVTYANHDNAPLASLYVQAQAEPDSRTAEDVGALLEFAGWNGPWPAALDDELLGKLQKGLLETRGRLAVLMASDLLGVPLRFNLPGSYGRGTWSDRLEQPLAELVRHPVYGPRIARVAAWIDESGRNGATEGSP</sequence>
<gene>
    <name evidence="10" type="ORF">OKA05_21525</name>
</gene>
<name>A0ABT3GNQ7_9BACT</name>
<evidence type="ECO:0000256" key="9">
    <source>
        <dbReference type="ARBA" id="ARBA00031501"/>
    </source>
</evidence>
<keyword evidence="6" id="KW-0808">Transferase</keyword>
<dbReference type="Gene3D" id="3.20.20.80">
    <property type="entry name" value="Glycosidases"/>
    <property type="match status" value="1"/>
</dbReference>
<evidence type="ECO:0000256" key="7">
    <source>
        <dbReference type="ARBA" id="ARBA00023277"/>
    </source>
</evidence>
<dbReference type="RefSeq" id="WP_264489261.1">
    <property type="nucleotide sequence ID" value="NZ_JAPDDT010000012.1"/>
</dbReference>
<evidence type="ECO:0000313" key="11">
    <source>
        <dbReference type="Proteomes" id="UP001320876"/>
    </source>
</evidence>
<dbReference type="EC" id="2.4.1.25" evidence="3"/>
<organism evidence="10 11">
    <name type="scientific">Luteolibacter arcticus</name>
    <dbReference type="NCBI Taxonomy" id="1581411"/>
    <lineage>
        <taxon>Bacteria</taxon>
        <taxon>Pseudomonadati</taxon>
        <taxon>Verrucomicrobiota</taxon>
        <taxon>Verrucomicrobiia</taxon>
        <taxon>Verrucomicrobiales</taxon>
        <taxon>Verrucomicrobiaceae</taxon>
        <taxon>Luteolibacter</taxon>
    </lineage>
</organism>
<evidence type="ECO:0000256" key="4">
    <source>
        <dbReference type="ARBA" id="ARBA00020295"/>
    </source>
</evidence>
<dbReference type="Pfam" id="PF02446">
    <property type="entry name" value="Glyco_hydro_77"/>
    <property type="match status" value="1"/>
</dbReference>
<comment type="catalytic activity">
    <reaction evidence="1">
        <text>Transfers a segment of a (1-&gt;4)-alpha-D-glucan to a new position in an acceptor, which may be glucose or a (1-&gt;4)-alpha-D-glucan.</text>
        <dbReference type="EC" id="2.4.1.25"/>
    </reaction>
</comment>
<keyword evidence="5" id="KW-0328">Glycosyltransferase</keyword>
<dbReference type="PANTHER" id="PTHR32438:SF5">
    <property type="entry name" value="4-ALPHA-GLUCANOTRANSFERASE DPE1, CHLOROPLASTIC_AMYLOPLASTIC"/>
    <property type="match status" value="1"/>
</dbReference>
<evidence type="ECO:0000256" key="6">
    <source>
        <dbReference type="ARBA" id="ARBA00022679"/>
    </source>
</evidence>
<reference evidence="10 11" key="1">
    <citation type="submission" date="2022-10" db="EMBL/GenBank/DDBJ databases">
        <title>Luteolibacter arcticus strain CCTCC AB 2014275, whole genome shotgun sequencing project.</title>
        <authorList>
            <person name="Zhao G."/>
            <person name="Shen L."/>
        </authorList>
    </citation>
    <scope>NUCLEOTIDE SEQUENCE [LARGE SCALE GENOMIC DNA]</scope>
    <source>
        <strain evidence="10 11">CCTCC AB 2014275</strain>
    </source>
</reference>
<protein>
    <recommendedName>
        <fullName evidence="4">4-alpha-glucanotransferase</fullName>
        <ecNumber evidence="3">2.4.1.25</ecNumber>
    </recommendedName>
    <alternativeName>
        <fullName evidence="8">Amylomaltase</fullName>
    </alternativeName>
    <alternativeName>
        <fullName evidence="9">Disproportionating enzyme</fullName>
    </alternativeName>
</protein>
<evidence type="ECO:0000313" key="10">
    <source>
        <dbReference type="EMBL" id="MCW1925155.1"/>
    </source>
</evidence>
<evidence type="ECO:0000256" key="8">
    <source>
        <dbReference type="ARBA" id="ARBA00031423"/>
    </source>
</evidence>
<dbReference type="PANTHER" id="PTHR32438">
    <property type="entry name" value="4-ALPHA-GLUCANOTRANSFERASE DPE1, CHLOROPLASTIC/AMYLOPLASTIC"/>
    <property type="match status" value="1"/>
</dbReference>
<comment type="caution">
    <text evidence="10">The sequence shown here is derived from an EMBL/GenBank/DDBJ whole genome shotgun (WGS) entry which is preliminary data.</text>
</comment>
<evidence type="ECO:0000256" key="2">
    <source>
        <dbReference type="ARBA" id="ARBA00005684"/>
    </source>
</evidence>
<keyword evidence="11" id="KW-1185">Reference proteome</keyword>
<accession>A0ABT3GNQ7</accession>
<dbReference type="Proteomes" id="UP001320876">
    <property type="component" value="Unassembled WGS sequence"/>
</dbReference>
<proteinExistence type="inferred from homology"/>
<dbReference type="InterPro" id="IPR017853">
    <property type="entry name" value="GH"/>
</dbReference>
<evidence type="ECO:0000256" key="1">
    <source>
        <dbReference type="ARBA" id="ARBA00000439"/>
    </source>
</evidence>
<evidence type="ECO:0000256" key="5">
    <source>
        <dbReference type="ARBA" id="ARBA00022676"/>
    </source>
</evidence>
<evidence type="ECO:0000256" key="3">
    <source>
        <dbReference type="ARBA" id="ARBA00012560"/>
    </source>
</evidence>
<dbReference type="InterPro" id="IPR003385">
    <property type="entry name" value="Glyco_hydro_77"/>
</dbReference>
<dbReference type="EMBL" id="JAPDDT010000012">
    <property type="protein sequence ID" value="MCW1925155.1"/>
    <property type="molecule type" value="Genomic_DNA"/>
</dbReference>
<keyword evidence="7" id="KW-0119">Carbohydrate metabolism</keyword>
<comment type="similarity">
    <text evidence="2">Belongs to the disproportionating enzyme family.</text>
</comment>
<dbReference type="SUPFAM" id="SSF51445">
    <property type="entry name" value="(Trans)glycosidases"/>
    <property type="match status" value="1"/>
</dbReference>